<evidence type="ECO:0000313" key="2">
    <source>
        <dbReference type="Proteomes" id="UP001317322"/>
    </source>
</evidence>
<name>A0ABY5K9Y6_9CELL</name>
<dbReference type="Proteomes" id="UP001317322">
    <property type="component" value="Chromosome"/>
</dbReference>
<dbReference type="RefSeq" id="WP_227563739.1">
    <property type="nucleotide sequence ID" value="NZ_CP101989.1"/>
</dbReference>
<gene>
    <name evidence="1" type="ORF">NP075_00405</name>
</gene>
<proteinExistence type="predicted"/>
<accession>A0ABY5K9Y6</accession>
<keyword evidence="2" id="KW-1185">Reference proteome</keyword>
<sequence>MVTITAPVLEQDKVKVKLTGLRKGTTYEVRLLDPERDVVGTARIPSFQGRAGQATGIAERTLDLPERAATGAFVVQVVRFEDHGEVVVAAERGFQLVGTAPTVEAPPAARVQLARTATVPTNDVVLTREILRITGARRFAAYQQAVDDALRDEPGRAFSPTAYDVILRATRRFLESETTSILDPAGKYLENGNLPYLENVAARYPDARFGELDADVVSDIDDALLDRPAPVELIWTYWVEESGFHQVLNLILARFQNRRIPGGAALERFSLSYLRPLRNLLYTWGDNEINRLTVRRRAAEYQYEYGLDLIGRAVPASLQYVERRSQFLESFHTLLHEALVFYRLDDDTTVVADAFPVLNALRDLHRALAPGAENQFDGVALQSRVEAMAAQYVLAQPEMREFLGGRPMVPYEEPWMDRVDTLRALCGWGDTSVMSFHELAVHGEQIVMSVRWGDWSDIGLTADSAANWARDMRDPVHRYVHAYRTVTGVDLHDRVDTTMPAVLLARRNRARQRA</sequence>
<evidence type="ECO:0000313" key="1">
    <source>
        <dbReference type="EMBL" id="UUI65243.1"/>
    </source>
</evidence>
<dbReference type="EMBL" id="CP101989">
    <property type="protein sequence ID" value="UUI65243.1"/>
    <property type="molecule type" value="Genomic_DNA"/>
</dbReference>
<reference evidence="1 2" key="1">
    <citation type="submission" date="2022-07" db="EMBL/GenBank/DDBJ databases">
        <title>Novel species in genus cellulomonas.</title>
        <authorList>
            <person name="Ye L."/>
        </authorList>
    </citation>
    <scope>NUCLEOTIDE SEQUENCE [LARGE SCALE GENOMIC DNA]</scope>
    <source>
        <strain evidence="2">zg-Y908</strain>
    </source>
</reference>
<organism evidence="1 2">
    <name type="scientific">Cellulomonas wangsupingiae</name>
    <dbReference type="NCBI Taxonomy" id="2968085"/>
    <lineage>
        <taxon>Bacteria</taxon>
        <taxon>Bacillati</taxon>
        <taxon>Actinomycetota</taxon>
        <taxon>Actinomycetes</taxon>
        <taxon>Micrococcales</taxon>
        <taxon>Cellulomonadaceae</taxon>
        <taxon>Cellulomonas</taxon>
    </lineage>
</organism>
<protein>
    <submittedName>
        <fullName evidence="1">Uncharacterized protein</fullName>
    </submittedName>
</protein>